<keyword evidence="11" id="KW-1185">Reference proteome</keyword>
<dbReference type="GO" id="GO:0008270">
    <property type="term" value="F:zinc ion binding"/>
    <property type="evidence" value="ECO:0007669"/>
    <property type="project" value="InterPro"/>
</dbReference>
<dbReference type="GO" id="GO:0043565">
    <property type="term" value="F:sequence-specific DNA binding"/>
    <property type="evidence" value="ECO:0007669"/>
    <property type="project" value="TreeGrafter"/>
</dbReference>
<dbReference type="Pfam" id="PF00172">
    <property type="entry name" value="Zn_clus"/>
    <property type="match status" value="1"/>
</dbReference>
<dbReference type="SMART" id="SM00066">
    <property type="entry name" value="GAL4"/>
    <property type="match status" value="1"/>
</dbReference>
<reference evidence="10" key="1">
    <citation type="submission" date="2022-10" db="EMBL/GenBank/DDBJ databases">
        <authorList>
            <person name="Byrne P K."/>
        </authorList>
    </citation>
    <scope>NUCLEOTIDE SEQUENCE</scope>
    <source>
        <strain evidence="10">IFO1815</strain>
    </source>
</reference>
<dbReference type="AlphaFoldDB" id="A0AA35ND10"/>
<evidence type="ECO:0000256" key="5">
    <source>
        <dbReference type="ARBA" id="ARBA00023125"/>
    </source>
</evidence>
<keyword evidence="5" id="KW-0238">DNA-binding</keyword>
<keyword evidence="6" id="KW-0804">Transcription</keyword>
<feature type="region of interest" description="Disordered" evidence="8">
    <location>
        <begin position="724"/>
        <end position="793"/>
    </location>
</feature>
<keyword evidence="4" id="KW-0805">Transcription regulation</keyword>
<dbReference type="InterPro" id="IPR001138">
    <property type="entry name" value="Zn2Cys6_DnaBD"/>
</dbReference>
<dbReference type="PROSITE" id="PS50048">
    <property type="entry name" value="ZN2_CY6_FUNGAL_2"/>
    <property type="match status" value="1"/>
</dbReference>
<dbReference type="PANTHER" id="PTHR47782">
    <property type="entry name" value="ZN(II)2CYS6 TRANSCRIPTION FACTOR (EUROFUNG)-RELATED"/>
    <property type="match status" value="1"/>
</dbReference>
<dbReference type="Proteomes" id="UP001161438">
    <property type="component" value="Chromosome 10"/>
</dbReference>
<evidence type="ECO:0000313" key="11">
    <source>
        <dbReference type="Proteomes" id="UP001161438"/>
    </source>
</evidence>
<dbReference type="PANTHER" id="PTHR47782:SF10">
    <property type="entry name" value="PROTEIN SIP4"/>
    <property type="match status" value="1"/>
</dbReference>
<keyword evidence="2" id="KW-0479">Metal-binding</keyword>
<evidence type="ECO:0000313" key="10">
    <source>
        <dbReference type="EMBL" id="CAI4034335.1"/>
    </source>
</evidence>
<dbReference type="EMBL" id="OX365766">
    <property type="protein sequence ID" value="CAI4034335.1"/>
    <property type="molecule type" value="Genomic_DNA"/>
</dbReference>
<evidence type="ECO:0000256" key="4">
    <source>
        <dbReference type="ARBA" id="ARBA00023015"/>
    </source>
</evidence>
<protein>
    <recommendedName>
        <fullName evidence="9">Zn(2)-C6 fungal-type domain-containing protein</fullName>
    </recommendedName>
</protein>
<keyword evidence="7" id="KW-0539">Nucleus</keyword>
<accession>A0AA35ND10</accession>
<dbReference type="GO" id="GO:0005634">
    <property type="term" value="C:nucleus"/>
    <property type="evidence" value="ECO:0007669"/>
    <property type="project" value="UniProtKB-SubCell"/>
</dbReference>
<dbReference type="CDD" id="cd00067">
    <property type="entry name" value="GAL4"/>
    <property type="match status" value="1"/>
</dbReference>
<comment type="subcellular location">
    <subcellularLocation>
        <location evidence="1">Nucleus</location>
    </subcellularLocation>
</comment>
<keyword evidence="3" id="KW-0862">Zinc</keyword>
<feature type="domain" description="Zn(2)-C6 fungal-type" evidence="9">
    <location>
        <begin position="45"/>
        <end position="75"/>
    </location>
</feature>
<dbReference type="InterPro" id="IPR036864">
    <property type="entry name" value="Zn2-C6_fun-type_DNA-bd_sf"/>
</dbReference>
<evidence type="ECO:0000256" key="3">
    <source>
        <dbReference type="ARBA" id="ARBA00022833"/>
    </source>
</evidence>
<name>A0AA35ND10_SACMI</name>
<evidence type="ECO:0000256" key="2">
    <source>
        <dbReference type="ARBA" id="ARBA00022723"/>
    </source>
</evidence>
<dbReference type="PROSITE" id="PS00463">
    <property type="entry name" value="ZN2_CY6_FUNGAL_1"/>
    <property type="match status" value="1"/>
</dbReference>
<dbReference type="GO" id="GO:0000981">
    <property type="term" value="F:DNA-binding transcription factor activity, RNA polymerase II-specific"/>
    <property type="evidence" value="ECO:0007669"/>
    <property type="project" value="InterPro"/>
</dbReference>
<dbReference type="Gene3D" id="4.10.240.10">
    <property type="entry name" value="Zn(2)-C6 fungal-type DNA-binding domain"/>
    <property type="match status" value="1"/>
</dbReference>
<evidence type="ECO:0000256" key="7">
    <source>
        <dbReference type="ARBA" id="ARBA00023242"/>
    </source>
</evidence>
<proteinExistence type="predicted"/>
<dbReference type="FunFam" id="4.10.240.10:FF:000007">
    <property type="entry name" value="C6 transcription factor FacB"/>
    <property type="match status" value="1"/>
</dbReference>
<feature type="compositionally biased region" description="Acidic residues" evidence="8">
    <location>
        <begin position="724"/>
        <end position="736"/>
    </location>
</feature>
<evidence type="ECO:0000256" key="6">
    <source>
        <dbReference type="ARBA" id="ARBA00023163"/>
    </source>
</evidence>
<organism evidence="10 11">
    <name type="scientific">Saccharomyces mikatae IFO 1815</name>
    <dbReference type="NCBI Taxonomy" id="226126"/>
    <lineage>
        <taxon>Eukaryota</taxon>
        <taxon>Fungi</taxon>
        <taxon>Dikarya</taxon>
        <taxon>Ascomycota</taxon>
        <taxon>Saccharomycotina</taxon>
        <taxon>Saccharomycetes</taxon>
        <taxon>Saccharomycetales</taxon>
        <taxon>Saccharomycetaceae</taxon>
        <taxon>Saccharomyces</taxon>
    </lineage>
</organism>
<dbReference type="RefSeq" id="XP_056077456.1">
    <property type="nucleotide sequence ID" value="XM_056223437.1"/>
</dbReference>
<feature type="compositionally biased region" description="Polar residues" evidence="8">
    <location>
        <begin position="766"/>
        <end position="793"/>
    </location>
</feature>
<dbReference type="InterPro" id="IPR052202">
    <property type="entry name" value="Yeast_MetPath_Reg"/>
</dbReference>
<dbReference type="CDD" id="cd15486">
    <property type="entry name" value="ZIP_Sip4"/>
    <property type="match status" value="1"/>
</dbReference>
<evidence type="ECO:0000256" key="8">
    <source>
        <dbReference type="SAM" id="MobiDB-lite"/>
    </source>
</evidence>
<gene>
    <name evidence="10" type="primary">SMKI10G1220</name>
    <name evidence="10" type="ORF">SMKI_10G1220</name>
</gene>
<evidence type="ECO:0000259" key="9">
    <source>
        <dbReference type="PROSITE" id="PS50048"/>
    </source>
</evidence>
<sequence>MAKRKYGRSYSLDDTDVSNNKVLIVPTGKGTSNATTDFSVRKAHACDRCRLKKIRCDGLKPNCSNCTKINFPCKTSDKLSRRGLPKGYTELLEKEIVRLTNLNANSTVNANSNLPFINDTFYCFDNYNTRTANERFLGHLTWNILTNNIPNSITVTSFNDRNQIDLQLQLLTDFLNLNADFNYLPKFLLLKYNYNLQFLKNLLSVIIKDFFKRQNSLLLLLYPSNSWKNLLLETINSTTDATVEEPISLLTLLYIIQFTWSCFDDFRLFKVTKVIISLTTNNTLSLKVLQLINLSTFYFMGGSVDSCKSKSSLTGSSNVDSVIWTNDLLNLNFANILNMGLYINSKNLIPLSGSNENCKPNEEDDRLVTFWCFQFLNSWWSLIQGLPKSNFLVEEFQPKSVSVLEIPKLKPFKILLNFIINSLDGCNLLHLSSLGISDPNFQLLQDELEGFKKNLLLWNLYHNLSDHDNFRFLTADQSVELTTNSLLENLTCLNHKLNQPDFVEIQLTLFYLSLKLITLKEENQESRKEDISLEILTLYFLILTDNSNNDDNQQLQPQQLNLYHFTPFNSIDIINLCLNNLNNWAISLKYENNQNEPHLSRRKFGNFQNFLNHWCSVWYYDELSTNAFFQVLKINFKLLPLETIQSSDHKQQLLISSNKLKYLNSVASFNSSSLKSNHTSKINTQLNLLQHSNINSNFLDASPNDFNKIFMNNFENYDYETDEGYAEDDDEEESDSDNSLPLEIPFNRNKTKFKNKNKEPQRNLPLFQSRNNNSTNFSADSDLNPNSPSTASTPKKYLDHIILDNRDIINGHASNKQKFKIQNILNSTF</sequence>
<dbReference type="GO" id="GO:0045944">
    <property type="term" value="P:positive regulation of transcription by RNA polymerase II"/>
    <property type="evidence" value="ECO:0007669"/>
    <property type="project" value="TreeGrafter"/>
</dbReference>
<dbReference type="GeneID" id="80919152"/>
<evidence type="ECO:0000256" key="1">
    <source>
        <dbReference type="ARBA" id="ARBA00004123"/>
    </source>
</evidence>
<dbReference type="SUPFAM" id="SSF57701">
    <property type="entry name" value="Zn2/Cys6 DNA-binding domain"/>
    <property type="match status" value="1"/>
</dbReference>